<dbReference type="PANTHER" id="PTHR43689">
    <property type="entry name" value="HYDROLASE"/>
    <property type="match status" value="1"/>
</dbReference>
<dbReference type="Gene3D" id="3.40.50.1820">
    <property type="entry name" value="alpha/beta hydrolase"/>
    <property type="match status" value="1"/>
</dbReference>
<protein>
    <recommendedName>
        <fullName evidence="2">AB hydrolase-1 domain-containing protein</fullName>
    </recommendedName>
</protein>
<feature type="transmembrane region" description="Helical" evidence="1">
    <location>
        <begin position="20"/>
        <end position="48"/>
    </location>
</feature>
<evidence type="ECO:0000256" key="1">
    <source>
        <dbReference type="SAM" id="Phobius"/>
    </source>
</evidence>
<dbReference type="AlphaFoldDB" id="A0A8H7T7T1"/>
<dbReference type="PRINTS" id="PR00412">
    <property type="entry name" value="EPOXHYDRLASE"/>
</dbReference>
<keyword evidence="1" id="KW-0472">Membrane</keyword>
<keyword evidence="1" id="KW-1133">Transmembrane helix</keyword>
<evidence type="ECO:0000259" key="2">
    <source>
        <dbReference type="Pfam" id="PF00561"/>
    </source>
</evidence>
<dbReference type="PANTHER" id="PTHR43689:SF28">
    <property type="entry name" value="HALOALKANE DEHALOGENASE FAMILY PROTEIN (AFU_ORTHOLOGUE AFUA_8G01700)"/>
    <property type="match status" value="1"/>
</dbReference>
<reference evidence="3" key="1">
    <citation type="submission" date="2021-02" db="EMBL/GenBank/DDBJ databases">
        <title>Genome sequence Cadophora malorum strain M34.</title>
        <authorList>
            <person name="Stefanovic E."/>
            <person name="Vu D."/>
            <person name="Scully C."/>
            <person name="Dijksterhuis J."/>
            <person name="Roader J."/>
            <person name="Houbraken J."/>
        </authorList>
    </citation>
    <scope>NUCLEOTIDE SEQUENCE</scope>
    <source>
        <strain evidence="3">M34</strain>
    </source>
</reference>
<dbReference type="EMBL" id="JAFJYH010000253">
    <property type="protein sequence ID" value="KAG4414697.1"/>
    <property type="molecule type" value="Genomic_DNA"/>
</dbReference>
<accession>A0A8H7T7T1</accession>
<feature type="domain" description="AB hydrolase-1" evidence="2">
    <location>
        <begin position="152"/>
        <end position="252"/>
    </location>
</feature>
<name>A0A8H7T7T1_9HELO</name>
<proteinExistence type="predicted"/>
<dbReference type="GO" id="GO:0003824">
    <property type="term" value="F:catalytic activity"/>
    <property type="evidence" value="ECO:0007669"/>
    <property type="project" value="InterPro"/>
</dbReference>
<dbReference type="OrthoDB" id="284184at2759"/>
<dbReference type="Pfam" id="PF00561">
    <property type="entry name" value="Abhydrolase_1"/>
    <property type="match status" value="1"/>
</dbReference>
<organism evidence="3 4">
    <name type="scientific">Cadophora malorum</name>
    <dbReference type="NCBI Taxonomy" id="108018"/>
    <lineage>
        <taxon>Eukaryota</taxon>
        <taxon>Fungi</taxon>
        <taxon>Dikarya</taxon>
        <taxon>Ascomycota</taxon>
        <taxon>Pezizomycotina</taxon>
        <taxon>Leotiomycetes</taxon>
        <taxon>Helotiales</taxon>
        <taxon>Ploettnerulaceae</taxon>
        <taxon>Cadophora</taxon>
    </lineage>
</organism>
<comment type="caution">
    <text evidence="3">The sequence shown here is derived from an EMBL/GenBank/DDBJ whole genome shotgun (WGS) entry which is preliminary data.</text>
</comment>
<gene>
    <name evidence="3" type="ORF">IFR04_012179</name>
</gene>
<evidence type="ECO:0000313" key="3">
    <source>
        <dbReference type="EMBL" id="KAG4414697.1"/>
    </source>
</evidence>
<sequence>MLPRFGRQENSPSLQDYFLIPLSMVILWLTSTVISRLLLVLMLFPLYLSVKLIPLLPKLVTKSPLLLLLRGRRALINSSDEYRKREERCALDQLLGNFQFESRDLLTTYEAQEAVQRMKWKPPRESCNVNGAKAVIVHQKPEEGHFSSGQKILLLHGNPSWSFMWRNIIDKLVDNGYEVFAIDWIGHGASDKPKKAELITFELHMRTLIACIAHFQLKGFYIAAHDWGGCVALCTLPTLPEGTCSGIFLLSTFFPPRPSDVRPYYFLLYMVWFFITGILDGYIPESFVMRYMCPKATSEVVSGYGLPYAAGAKSKASVGRFAHIVPGMPRALMEWRGSHYWRLLEGLLGPENFTNFNAQAKLTERDESARKWWAGEDTIPCERLPKVAIVFGEDDPLLRDLKKVLDRTIAKETRSFPSSSTTSIHGAGHYPVEDDPDTVSDYIIRFVQLA</sequence>
<feature type="transmembrane region" description="Helical" evidence="1">
    <location>
        <begin position="264"/>
        <end position="283"/>
    </location>
</feature>
<keyword evidence="1" id="KW-0812">Transmembrane</keyword>
<dbReference type="InterPro" id="IPR000639">
    <property type="entry name" value="Epox_hydrolase-like"/>
</dbReference>
<keyword evidence="4" id="KW-1185">Reference proteome</keyword>
<dbReference type="InterPro" id="IPR000073">
    <property type="entry name" value="AB_hydrolase_1"/>
</dbReference>
<dbReference type="Proteomes" id="UP000664132">
    <property type="component" value="Unassembled WGS sequence"/>
</dbReference>
<dbReference type="InterPro" id="IPR029058">
    <property type="entry name" value="AB_hydrolase_fold"/>
</dbReference>
<dbReference type="SUPFAM" id="SSF53474">
    <property type="entry name" value="alpha/beta-Hydrolases"/>
    <property type="match status" value="1"/>
</dbReference>
<evidence type="ECO:0000313" key="4">
    <source>
        <dbReference type="Proteomes" id="UP000664132"/>
    </source>
</evidence>